<accession>A0A1F5ZP99</accession>
<protein>
    <submittedName>
        <fullName evidence="1">Uncharacterized protein</fullName>
    </submittedName>
</protein>
<dbReference type="STRING" id="1798375.A2773_06490"/>
<dbReference type="EMBL" id="MFJE01000022">
    <property type="protein sequence ID" value="OGG14241.1"/>
    <property type="molecule type" value="Genomic_DNA"/>
</dbReference>
<organism evidence="1 2">
    <name type="scientific">Candidatus Gottesmanbacteria bacterium RIFCSPHIGHO2_01_FULL_39_10</name>
    <dbReference type="NCBI Taxonomy" id="1798375"/>
    <lineage>
        <taxon>Bacteria</taxon>
        <taxon>Candidatus Gottesmaniibacteriota</taxon>
    </lineage>
</organism>
<sequence>MAKGTILFLFLLAIIATLLFGINIGKKINLNQPPSVPSPTLTSIKPTLIPTIPVASNSATTVGNTTTYINNNCGYQISYPAAWTRLESDPRSVALENPATSSGKLAIVCQEEIPRVPLPEEKIEDIKLGTISAKLYHDSSQKDGTPIDKVIATIPGKNLDIFIAGLPPTLTTILRSFKFIP</sequence>
<name>A0A1F5ZP99_9BACT</name>
<comment type="caution">
    <text evidence="1">The sequence shown here is derived from an EMBL/GenBank/DDBJ whole genome shotgun (WGS) entry which is preliminary data.</text>
</comment>
<dbReference type="Proteomes" id="UP000177383">
    <property type="component" value="Unassembled WGS sequence"/>
</dbReference>
<evidence type="ECO:0000313" key="2">
    <source>
        <dbReference type="Proteomes" id="UP000177383"/>
    </source>
</evidence>
<reference evidence="1 2" key="1">
    <citation type="journal article" date="2016" name="Nat. Commun.">
        <title>Thousands of microbial genomes shed light on interconnected biogeochemical processes in an aquifer system.</title>
        <authorList>
            <person name="Anantharaman K."/>
            <person name="Brown C.T."/>
            <person name="Hug L.A."/>
            <person name="Sharon I."/>
            <person name="Castelle C.J."/>
            <person name="Probst A.J."/>
            <person name="Thomas B.C."/>
            <person name="Singh A."/>
            <person name="Wilkins M.J."/>
            <person name="Karaoz U."/>
            <person name="Brodie E.L."/>
            <person name="Williams K.H."/>
            <person name="Hubbard S.S."/>
            <person name="Banfield J.F."/>
        </authorList>
    </citation>
    <scope>NUCLEOTIDE SEQUENCE [LARGE SCALE GENOMIC DNA]</scope>
</reference>
<proteinExistence type="predicted"/>
<evidence type="ECO:0000313" key="1">
    <source>
        <dbReference type="EMBL" id="OGG14241.1"/>
    </source>
</evidence>
<gene>
    <name evidence="1" type="ORF">A2773_06490</name>
</gene>
<dbReference type="AlphaFoldDB" id="A0A1F5ZP99"/>